<feature type="compositionally biased region" description="Polar residues" evidence="2">
    <location>
        <begin position="267"/>
        <end position="287"/>
    </location>
</feature>
<protein>
    <submittedName>
        <fullName evidence="3">Uncharacterized protein</fullName>
    </submittedName>
</protein>
<evidence type="ECO:0000313" key="4">
    <source>
        <dbReference type="Proteomes" id="UP000750711"/>
    </source>
</evidence>
<name>A0A9P8RSK3_9PEZI</name>
<feature type="coiled-coil region" evidence="1">
    <location>
        <begin position="330"/>
        <end position="379"/>
    </location>
</feature>
<reference evidence="3" key="1">
    <citation type="submission" date="2021-03" db="EMBL/GenBank/DDBJ databases">
        <title>Comparative genomics and phylogenomic investigation of the class Geoglossomycetes provide insights into ecological specialization and systematics.</title>
        <authorList>
            <person name="Melie T."/>
            <person name="Pirro S."/>
            <person name="Miller A.N."/>
            <person name="Quandt A."/>
        </authorList>
    </citation>
    <scope>NUCLEOTIDE SEQUENCE</scope>
    <source>
        <strain evidence="3">CAQ_001_2017</strain>
    </source>
</reference>
<evidence type="ECO:0000256" key="2">
    <source>
        <dbReference type="SAM" id="MobiDB-lite"/>
    </source>
</evidence>
<feature type="region of interest" description="Disordered" evidence="2">
    <location>
        <begin position="264"/>
        <end position="319"/>
    </location>
</feature>
<keyword evidence="4" id="KW-1185">Reference proteome</keyword>
<accession>A0A9P8RSK3</accession>
<sequence>MLDANLPTFFIKPAPDKIKHHETLYFSHHDSALEPSYSLHHLDPSLDTSRNIYSVALFDSYNPEVLFAEILLRPEWTQPTLSADEIHRGGGIPPRPHPILPTEFAIQLYNPDQQVQIKQVQGSWSSSAYWEFEMPQQTFRTPSTSTLDRSRSDPTVAITTPRVTFRWRRDGKLSKNLVCVMCGKNTIVDEGKKKSSKDPDVTIAWFTGLKEVTIYEPNMYRVDMEDPKGLEVVLLLGAAAIRDIYFASNTDSVFNIATARASGILGRNNSSPTSGSGAARITSSQPPVSHGKQRSESLWYGRDPQSRRQAQQSPPADPLAQWQIDAETVRLKKQQELERQEQERVEQTELKRIRKMLDVEEKEQRRKDAEIAKETERLRKLYGGEQQAMGQKPPMPSLQIPMQRPYSGIALHHQPMSPPQQQGSPYLQATGAYPASGFFGGGGLLKPDNGQRLNSGKDHRRSFLGLRGRSQSDSGTSKLTKKKSSMF</sequence>
<keyword evidence="1" id="KW-0175">Coiled coil</keyword>
<organism evidence="3 4">
    <name type="scientific">Trichoglossum hirsutum</name>
    <dbReference type="NCBI Taxonomy" id="265104"/>
    <lineage>
        <taxon>Eukaryota</taxon>
        <taxon>Fungi</taxon>
        <taxon>Dikarya</taxon>
        <taxon>Ascomycota</taxon>
        <taxon>Pezizomycotina</taxon>
        <taxon>Geoglossomycetes</taxon>
        <taxon>Geoglossales</taxon>
        <taxon>Geoglossaceae</taxon>
        <taxon>Trichoglossum</taxon>
    </lineage>
</organism>
<dbReference type="AlphaFoldDB" id="A0A9P8RSK3"/>
<dbReference type="EMBL" id="JAGHQM010000134">
    <property type="protein sequence ID" value="KAH0565123.1"/>
    <property type="molecule type" value="Genomic_DNA"/>
</dbReference>
<dbReference type="Proteomes" id="UP000750711">
    <property type="component" value="Unassembled WGS sequence"/>
</dbReference>
<evidence type="ECO:0000256" key="1">
    <source>
        <dbReference type="SAM" id="Coils"/>
    </source>
</evidence>
<proteinExistence type="predicted"/>
<comment type="caution">
    <text evidence="3">The sequence shown here is derived from an EMBL/GenBank/DDBJ whole genome shotgun (WGS) entry which is preliminary data.</text>
</comment>
<feature type="region of interest" description="Disordered" evidence="2">
    <location>
        <begin position="409"/>
        <end position="487"/>
    </location>
</feature>
<evidence type="ECO:0000313" key="3">
    <source>
        <dbReference type="EMBL" id="KAH0565123.1"/>
    </source>
</evidence>
<gene>
    <name evidence="3" type="ORF">GP486_001491</name>
</gene>